<proteinExistence type="predicted"/>
<evidence type="ECO:0000313" key="5">
    <source>
        <dbReference type="EMBL" id="CAK9021118.1"/>
    </source>
</evidence>
<evidence type="ECO:0000256" key="2">
    <source>
        <dbReference type="SAM" id="Coils"/>
    </source>
</evidence>
<feature type="region of interest" description="Disordered" evidence="3">
    <location>
        <begin position="892"/>
        <end position="912"/>
    </location>
</feature>
<feature type="non-terminal residue" evidence="5">
    <location>
        <position position="1"/>
    </location>
</feature>
<evidence type="ECO:0000256" key="3">
    <source>
        <dbReference type="SAM" id="MobiDB-lite"/>
    </source>
</evidence>
<feature type="region of interest" description="Disordered" evidence="3">
    <location>
        <begin position="785"/>
        <end position="811"/>
    </location>
</feature>
<dbReference type="EMBL" id="CAXAMM010009686">
    <property type="protein sequence ID" value="CAK9021118.1"/>
    <property type="molecule type" value="Genomic_DNA"/>
</dbReference>
<feature type="domain" description="Phage tail tape measure protein" evidence="4">
    <location>
        <begin position="288"/>
        <end position="471"/>
    </location>
</feature>
<dbReference type="PANTHER" id="PTHR37813">
    <property type="entry name" value="FELS-2 PROPHAGE PROTEIN"/>
    <property type="match status" value="1"/>
</dbReference>
<name>A0ABP0K2X3_9DINO</name>
<dbReference type="Proteomes" id="UP001642464">
    <property type="component" value="Unassembled WGS sequence"/>
</dbReference>
<organism evidence="5 6">
    <name type="scientific">Durusdinium trenchii</name>
    <dbReference type="NCBI Taxonomy" id="1381693"/>
    <lineage>
        <taxon>Eukaryota</taxon>
        <taxon>Sar</taxon>
        <taxon>Alveolata</taxon>
        <taxon>Dinophyceae</taxon>
        <taxon>Suessiales</taxon>
        <taxon>Symbiodiniaceae</taxon>
        <taxon>Durusdinium</taxon>
    </lineage>
</organism>
<gene>
    <name evidence="5" type="ORF">SCF082_LOCUS15201</name>
</gene>
<evidence type="ECO:0000256" key="1">
    <source>
        <dbReference type="ARBA" id="ARBA00022612"/>
    </source>
</evidence>
<feature type="compositionally biased region" description="Basic and acidic residues" evidence="3">
    <location>
        <begin position="894"/>
        <end position="912"/>
    </location>
</feature>
<sequence length="1031" mass="109515">RTRQLPFQIDIGAVRRVKKTLEVDLLKPNAQRDGVPLVSAIYGNIELFVDVLYVLCSMQTEIDDEAFASELTPEAYKSAREQFFAEWIDFFLRSEADAEAASLQKQIEAMRAAMQTAFAKINATNVAEHARQKIEAIDFDQLVARAEARQRHDWRIVSHLLAGIANGPLKSRHGRLFTADDFDRSDPLCPPRLFLAIPMSRAIRAGRAFVELFADKERLARDLRVAERTVRQFGMQVSNIGRSLATVGALAAAAFVPVVTTFAGFQEQMSTVAAVTGATGEQLSVLTAKARELGAATSFSAQEAAQGMKFLGMAGFETEEILAGIPAVLDLVRAGAVELGLAADIASDVSSAFGLAADEIGRVADVMAKAATSANVTIEGLGESFKFAAPAGAAAGQSIEEVTAALATLGSNGLKGSIAGRNLAIIFKQLAFGEASKAAQILIGKSAGFEDMRKALDAATGSSRRMSDIMADNLAGDFRRLISTVQETALALGTALEPSLRQIVQSLIETVQGLTDWIKEHPRVVTAATAMAAAIGGVGTALLAIGTAATAAAVAIGSVRTVQAFAAGVAAWLARTIFGASSAMKEYSVSATAAATSTNLLAIAQARAAITSQALTVATRRIGSTETVRRIGDYSTVVIEATRKTSLWRRVLQVAWRVLSGLGQGIARAASAIGLSFVVKVVAATVVVGGLLKALAQLAGPTLREVGATLVATMEAALGIVGRLARTIGEGLVAAIDGAAAAFRYLLEAINAIPNPAWLVKLLDFGIVRERERGRKLDAQLAESRKRLGIGPKPPAKQQDGADAAVHLPDGIEGAGLGEVPDLAQEDPAAEVARALASFAESVQQSIQTPQQEFEAYTRKLREAFREGLLTAEEATRAHQLAQERLQQQLQQIKDAKDQEAADRRQAAEERVRDRADADLRLTRAAGNLLGELATLRRASREAQQQGLTDLAGEFKQQELETLLRAGSQIDDAIAQAKQEADLVTGSAREAAIGLGTRTIDGDMLKEQRGIHAGIRQVREELSRIREAFED</sequence>
<accession>A0ABP0K2X3</accession>
<keyword evidence="1" id="KW-1188">Viral release from host cell</keyword>
<dbReference type="PANTHER" id="PTHR37813:SF1">
    <property type="entry name" value="FELS-2 PROPHAGE PROTEIN"/>
    <property type="match status" value="1"/>
</dbReference>
<dbReference type="Pfam" id="PF10145">
    <property type="entry name" value="PhageMin_Tail"/>
    <property type="match status" value="1"/>
</dbReference>
<protein>
    <submittedName>
        <fullName evidence="5">Tape measure protein (TMP)</fullName>
    </submittedName>
</protein>
<keyword evidence="2" id="KW-0175">Coiled coil</keyword>
<feature type="coiled-coil region" evidence="2">
    <location>
        <begin position="93"/>
        <end position="120"/>
    </location>
</feature>
<dbReference type="InterPro" id="IPR010090">
    <property type="entry name" value="Phage_tape_meas"/>
</dbReference>
<dbReference type="NCBIfam" id="TIGR01760">
    <property type="entry name" value="tape_meas_TP901"/>
    <property type="match status" value="2"/>
</dbReference>
<evidence type="ECO:0000313" key="6">
    <source>
        <dbReference type="Proteomes" id="UP001642464"/>
    </source>
</evidence>
<keyword evidence="6" id="KW-1185">Reference proteome</keyword>
<reference evidence="5 6" key="1">
    <citation type="submission" date="2024-02" db="EMBL/GenBank/DDBJ databases">
        <authorList>
            <person name="Chen Y."/>
            <person name="Shah S."/>
            <person name="Dougan E. K."/>
            <person name="Thang M."/>
            <person name="Chan C."/>
        </authorList>
    </citation>
    <scope>NUCLEOTIDE SEQUENCE [LARGE SCALE GENOMIC DNA]</scope>
</reference>
<comment type="caution">
    <text evidence="5">The sequence shown here is derived from an EMBL/GenBank/DDBJ whole genome shotgun (WGS) entry which is preliminary data.</text>
</comment>
<evidence type="ECO:0000259" key="4">
    <source>
        <dbReference type="Pfam" id="PF10145"/>
    </source>
</evidence>